<gene>
    <name evidence="1" type="ORF">QTN89_12605</name>
</gene>
<accession>A0ABT7PIF9</accession>
<dbReference type="Proteomes" id="UP001239462">
    <property type="component" value="Unassembled WGS sequence"/>
</dbReference>
<comment type="caution">
    <text evidence="1">The sequence shown here is derived from an EMBL/GenBank/DDBJ whole genome shotgun (WGS) entry which is preliminary data.</text>
</comment>
<keyword evidence="2" id="KW-1185">Reference proteome</keyword>
<protein>
    <recommendedName>
        <fullName evidence="3">FAD/NAD(P)-binding domain-containing protein</fullName>
    </recommendedName>
</protein>
<name>A0ABT7PIF9_9BACT</name>
<evidence type="ECO:0000313" key="2">
    <source>
        <dbReference type="Proteomes" id="UP001239462"/>
    </source>
</evidence>
<dbReference type="InterPro" id="IPR036188">
    <property type="entry name" value="FAD/NAD-bd_sf"/>
</dbReference>
<dbReference type="PRINTS" id="PR00368">
    <property type="entry name" value="FADPNR"/>
</dbReference>
<proteinExistence type="predicted"/>
<sequence>MQNEHENEPELNDLPTLEPPGSITIIGGGPLGIEAALYGRFLGYQVTLLEADQLVRSLRGRESDPIPMSPDRCASPLAKNALMAQSSGGAPASGPVTIGDWIEQVWLPLAQTDLLRGRVHEQTTVSRIEQVEVSDEETGEALPPDFRVLCNISSQDTAGQDTASELDFSDTEAVIVATGRTENAIELAFDLPQDYFFVIGNSLGEQTAGGEGSDAELEFWTGLKEIVAVYASLGGRADLDLYRPTRG</sequence>
<dbReference type="Gene3D" id="3.50.50.60">
    <property type="entry name" value="FAD/NAD(P)-binding domain"/>
    <property type="match status" value="1"/>
</dbReference>
<dbReference type="EMBL" id="JASZZN010000008">
    <property type="protein sequence ID" value="MDM4016275.1"/>
    <property type="molecule type" value="Genomic_DNA"/>
</dbReference>
<evidence type="ECO:0008006" key="3">
    <source>
        <dbReference type="Google" id="ProtNLM"/>
    </source>
</evidence>
<organism evidence="1 2">
    <name type="scientific">Roseiconus lacunae</name>
    <dbReference type="NCBI Taxonomy" id="2605694"/>
    <lineage>
        <taxon>Bacteria</taxon>
        <taxon>Pseudomonadati</taxon>
        <taxon>Planctomycetota</taxon>
        <taxon>Planctomycetia</taxon>
        <taxon>Pirellulales</taxon>
        <taxon>Pirellulaceae</taxon>
        <taxon>Roseiconus</taxon>
    </lineage>
</organism>
<dbReference type="RefSeq" id="WP_289163911.1">
    <property type="nucleotide sequence ID" value="NZ_JASZZN010000008.1"/>
</dbReference>
<reference evidence="1 2" key="1">
    <citation type="submission" date="2023-06" db="EMBL/GenBank/DDBJ databases">
        <title>Roseiconus lacunae JC819 isolated from Gulf of Mannar region, Tamil Nadu.</title>
        <authorList>
            <person name="Pk S."/>
            <person name="Ch S."/>
            <person name="Ch V.R."/>
        </authorList>
    </citation>
    <scope>NUCLEOTIDE SEQUENCE [LARGE SCALE GENOMIC DNA]</scope>
    <source>
        <strain evidence="1 2">JC819</strain>
    </source>
</reference>
<evidence type="ECO:0000313" key="1">
    <source>
        <dbReference type="EMBL" id="MDM4016275.1"/>
    </source>
</evidence>
<dbReference type="SUPFAM" id="SSF51971">
    <property type="entry name" value="Nucleotide-binding domain"/>
    <property type="match status" value="1"/>
</dbReference>